<dbReference type="InterPro" id="IPR052784">
    <property type="entry name" value="Perforin-1_pore-forming"/>
</dbReference>
<keyword evidence="4" id="KW-1185">Reference proteome</keyword>
<reference evidence="3" key="2">
    <citation type="submission" date="2025-08" db="UniProtKB">
        <authorList>
            <consortium name="Ensembl"/>
        </authorList>
    </citation>
    <scope>IDENTIFICATION</scope>
</reference>
<dbReference type="PANTHER" id="PTHR46096">
    <property type="entry name" value="PERFORIN-1"/>
    <property type="match status" value="1"/>
</dbReference>
<evidence type="ECO:0000256" key="2">
    <source>
        <dbReference type="SAM" id="SignalP"/>
    </source>
</evidence>
<dbReference type="GO" id="GO:0016020">
    <property type="term" value="C:membrane"/>
    <property type="evidence" value="ECO:0007669"/>
    <property type="project" value="TreeGrafter"/>
</dbReference>
<sequence>NKILFLLLLLLLLLAPCCDCHRHPSSICMKQDTFVPGHTYIGQGVDITTLERKGAFVVDTSQWQGPNGTCILCRNHLMNGQLQKLPLAVADWQVVRSCHRQVSSSVENLDVDVANAMATEVKNDWKADLGLDMELGFGAVVAFAGSHSRMAIYAHEKSQHDSYSFVRQEVYCTHYSGLGRVKWPGRAGRFRSRAQSQKSQGWVLGNNALID</sequence>
<accession>A0A670J603</accession>
<evidence type="ECO:0000313" key="4">
    <source>
        <dbReference type="Proteomes" id="UP000472272"/>
    </source>
</evidence>
<dbReference type="GO" id="GO:0001913">
    <property type="term" value="P:T cell mediated cytotoxicity"/>
    <property type="evidence" value="ECO:0007669"/>
    <property type="project" value="TreeGrafter"/>
</dbReference>
<dbReference type="Ensembl" id="ENSPMRT00000020838.1">
    <property type="protein sequence ID" value="ENSPMRP00000019615.1"/>
    <property type="gene ID" value="ENSPMRG00000012796.1"/>
</dbReference>
<evidence type="ECO:0000313" key="3">
    <source>
        <dbReference type="Ensembl" id="ENSPMRP00000019615.1"/>
    </source>
</evidence>
<evidence type="ECO:0008006" key="5">
    <source>
        <dbReference type="Google" id="ProtNLM"/>
    </source>
</evidence>
<evidence type="ECO:0000256" key="1">
    <source>
        <dbReference type="ARBA" id="ARBA00022729"/>
    </source>
</evidence>
<dbReference type="PANTHER" id="PTHR46096:SF3">
    <property type="entry name" value="PERFORIN-1"/>
    <property type="match status" value="1"/>
</dbReference>
<reference evidence="3 4" key="1">
    <citation type="journal article" date="2019" name="Proc. Natl. Acad. Sci. U.S.A.">
        <title>Regulatory changes in pterin and carotenoid genes underlie balanced color polymorphisms in the wall lizard.</title>
        <authorList>
            <person name="Andrade P."/>
            <person name="Pinho C."/>
            <person name="Perez I de Lanuza G."/>
            <person name="Afonso S."/>
            <person name="Brejcha J."/>
            <person name="Rubin C.J."/>
            <person name="Wallerman O."/>
            <person name="Pereira P."/>
            <person name="Sabatino S.J."/>
            <person name="Bellati A."/>
            <person name="Pellitteri-Rosa D."/>
            <person name="Bosakova Z."/>
            <person name="Bunikis I."/>
            <person name="Carretero M.A."/>
            <person name="Feiner N."/>
            <person name="Marsik P."/>
            <person name="Pauperio F."/>
            <person name="Salvi D."/>
            <person name="Soler L."/>
            <person name="While G.M."/>
            <person name="Uller T."/>
            <person name="Font E."/>
            <person name="Andersson L."/>
            <person name="Carneiro M."/>
        </authorList>
    </citation>
    <scope>NUCLEOTIDE SEQUENCE</scope>
</reference>
<organism evidence="3 4">
    <name type="scientific">Podarcis muralis</name>
    <name type="common">Wall lizard</name>
    <name type="synonym">Lacerta muralis</name>
    <dbReference type="NCBI Taxonomy" id="64176"/>
    <lineage>
        <taxon>Eukaryota</taxon>
        <taxon>Metazoa</taxon>
        <taxon>Chordata</taxon>
        <taxon>Craniata</taxon>
        <taxon>Vertebrata</taxon>
        <taxon>Euteleostomi</taxon>
        <taxon>Lepidosauria</taxon>
        <taxon>Squamata</taxon>
        <taxon>Bifurcata</taxon>
        <taxon>Unidentata</taxon>
        <taxon>Episquamata</taxon>
        <taxon>Laterata</taxon>
        <taxon>Lacertibaenia</taxon>
        <taxon>Lacertidae</taxon>
        <taxon>Podarcis</taxon>
    </lineage>
</organism>
<protein>
    <recommendedName>
        <fullName evidence="5">MACPF domain-containing protein</fullName>
    </recommendedName>
</protein>
<dbReference type="GO" id="GO:0001771">
    <property type="term" value="P:immunological synapse formation"/>
    <property type="evidence" value="ECO:0007669"/>
    <property type="project" value="TreeGrafter"/>
</dbReference>
<feature type="chain" id="PRO_5025406906" description="MACPF domain-containing protein" evidence="2">
    <location>
        <begin position="21"/>
        <end position="211"/>
    </location>
</feature>
<dbReference type="GO" id="GO:0022829">
    <property type="term" value="F:wide pore channel activity"/>
    <property type="evidence" value="ECO:0007669"/>
    <property type="project" value="TreeGrafter"/>
</dbReference>
<dbReference type="GO" id="GO:0051607">
    <property type="term" value="P:defense response to virus"/>
    <property type="evidence" value="ECO:0007669"/>
    <property type="project" value="TreeGrafter"/>
</dbReference>
<reference evidence="3" key="3">
    <citation type="submission" date="2025-09" db="UniProtKB">
        <authorList>
            <consortium name="Ensembl"/>
        </authorList>
    </citation>
    <scope>IDENTIFICATION</scope>
</reference>
<dbReference type="GeneTree" id="ENSGT00530000063725"/>
<proteinExistence type="predicted"/>
<dbReference type="Proteomes" id="UP000472272">
    <property type="component" value="Chromosome 13"/>
</dbReference>
<dbReference type="AlphaFoldDB" id="A0A670J603"/>
<feature type="signal peptide" evidence="2">
    <location>
        <begin position="1"/>
        <end position="20"/>
    </location>
</feature>
<name>A0A670J603_PODMU</name>
<keyword evidence="1 2" id="KW-0732">Signal</keyword>